<evidence type="ECO:0000259" key="7">
    <source>
        <dbReference type="SMART" id="SM00235"/>
    </source>
</evidence>
<keyword evidence="3" id="KW-0479">Metal-binding</keyword>
<comment type="similarity">
    <text evidence="1">Belongs to the peptidase M10A family. Matrix metalloproteinases (MMPs) subfamily.</text>
</comment>
<dbReference type="InterPro" id="IPR006026">
    <property type="entry name" value="Peptidase_Metallo"/>
</dbReference>
<keyword evidence="5" id="KW-0862">Zinc</keyword>
<keyword evidence="6" id="KW-0732">Signal</keyword>
<dbReference type="InterPro" id="IPR001818">
    <property type="entry name" value="Pept_M10_metallopeptidase"/>
</dbReference>
<feature type="domain" description="Peptidase metallopeptidase" evidence="7">
    <location>
        <begin position="141"/>
        <end position="303"/>
    </location>
</feature>
<dbReference type="GO" id="GO:0031012">
    <property type="term" value="C:extracellular matrix"/>
    <property type="evidence" value="ECO:0007669"/>
    <property type="project" value="InterPro"/>
</dbReference>
<dbReference type="PANTHER" id="PTHR10201:SF213">
    <property type="entry name" value="METALLOENDOPROTEINASE 2-MMP-LIKE"/>
    <property type="match status" value="1"/>
</dbReference>
<dbReference type="GO" id="GO:0030198">
    <property type="term" value="P:extracellular matrix organization"/>
    <property type="evidence" value="ECO:0007669"/>
    <property type="project" value="TreeGrafter"/>
</dbReference>
<dbReference type="Proteomes" id="UP000811609">
    <property type="component" value="Chromosome 3"/>
</dbReference>
<dbReference type="AlphaFoldDB" id="A0A8T1R215"/>
<evidence type="ECO:0000256" key="1">
    <source>
        <dbReference type="ARBA" id="ARBA00009614"/>
    </source>
</evidence>
<dbReference type="GO" id="GO:0006508">
    <property type="term" value="P:proteolysis"/>
    <property type="evidence" value="ECO:0007669"/>
    <property type="project" value="UniProtKB-KW"/>
</dbReference>
<accession>A0A8T1R215</accession>
<evidence type="ECO:0000313" key="9">
    <source>
        <dbReference type="Proteomes" id="UP000811609"/>
    </source>
</evidence>
<sequence>MTRNIHLSKGSLLPILIHALLLVSFTNASHFSIPIQDLDGSLKGQRVRGINEVKLYLNRFGYMGSEFAEKHSLQNNSDHFDKNLETAIKEYQKYYKLKVTGILDSATIKRMNVPRCGAPDNVNGLAPQEAAVKPQYHFFPKKPVWPRSRRHLSYTFNSSAKGAPMSISRGVFAYAFKKWEEVTKFKFHEASRGEKADVVIGFHRGEHGDGRPFDGNGGILAHSFSPTIGALHLDADEKFNHRPKIGNNESDYVWVAMHEIGHILGLTHSSEEKAIMFAYVEDGLTRRALHQDDIMGIHALYPHE</sequence>
<proteinExistence type="inferred from homology"/>
<dbReference type="Pfam" id="PF00413">
    <property type="entry name" value="Peptidase_M10"/>
    <property type="match status" value="1"/>
</dbReference>
<evidence type="ECO:0000256" key="6">
    <source>
        <dbReference type="SAM" id="SignalP"/>
    </source>
</evidence>
<evidence type="ECO:0000256" key="2">
    <source>
        <dbReference type="ARBA" id="ARBA00022670"/>
    </source>
</evidence>
<comment type="caution">
    <text evidence="8">The sequence shown here is derived from an EMBL/GenBank/DDBJ whole genome shotgun (WGS) entry which is preliminary data.</text>
</comment>
<dbReference type="InterPro" id="IPR033739">
    <property type="entry name" value="M10A_MMP"/>
</dbReference>
<dbReference type="SMART" id="SM00235">
    <property type="entry name" value="ZnMc"/>
    <property type="match status" value="1"/>
</dbReference>
<dbReference type="GO" id="GO:0008270">
    <property type="term" value="F:zinc ion binding"/>
    <property type="evidence" value="ECO:0007669"/>
    <property type="project" value="InterPro"/>
</dbReference>
<feature type="chain" id="PRO_5035897724" description="Peptidase metallopeptidase domain-containing protein" evidence="6">
    <location>
        <begin position="29"/>
        <end position="304"/>
    </location>
</feature>
<reference evidence="8" key="1">
    <citation type="submission" date="2020-12" db="EMBL/GenBank/DDBJ databases">
        <title>WGS assembly of Carya illinoinensis cv. Pawnee.</title>
        <authorList>
            <person name="Platts A."/>
            <person name="Shu S."/>
            <person name="Wright S."/>
            <person name="Barry K."/>
            <person name="Edger P."/>
            <person name="Pires J.C."/>
            <person name="Schmutz J."/>
        </authorList>
    </citation>
    <scope>NUCLEOTIDE SEQUENCE</scope>
    <source>
        <tissue evidence="8">Leaf</tissue>
    </source>
</reference>
<dbReference type="GO" id="GO:0004222">
    <property type="term" value="F:metalloendopeptidase activity"/>
    <property type="evidence" value="ECO:0007669"/>
    <property type="project" value="InterPro"/>
</dbReference>
<evidence type="ECO:0000256" key="5">
    <source>
        <dbReference type="ARBA" id="ARBA00022833"/>
    </source>
</evidence>
<dbReference type="GO" id="GO:0030574">
    <property type="term" value="P:collagen catabolic process"/>
    <property type="evidence" value="ECO:0007669"/>
    <property type="project" value="TreeGrafter"/>
</dbReference>
<keyword evidence="2" id="KW-0645">Protease</keyword>
<protein>
    <recommendedName>
        <fullName evidence="7">Peptidase metallopeptidase domain-containing protein</fullName>
    </recommendedName>
</protein>
<dbReference type="CDD" id="cd04278">
    <property type="entry name" value="ZnMc_MMP"/>
    <property type="match status" value="1"/>
</dbReference>
<evidence type="ECO:0000256" key="4">
    <source>
        <dbReference type="ARBA" id="ARBA00022801"/>
    </source>
</evidence>
<name>A0A8T1R215_CARIL</name>
<keyword evidence="9" id="KW-1185">Reference proteome</keyword>
<dbReference type="PIRSF" id="PIRSF001191">
    <property type="entry name" value="Peptidase_M10A_matrix"/>
    <property type="match status" value="1"/>
</dbReference>
<dbReference type="PANTHER" id="PTHR10201">
    <property type="entry name" value="MATRIX METALLOPROTEINASE"/>
    <property type="match status" value="1"/>
</dbReference>
<dbReference type="Pfam" id="PF01471">
    <property type="entry name" value="PG_binding_1"/>
    <property type="match status" value="1"/>
</dbReference>
<dbReference type="InterPro" id="IPR021190">
    <property type="entry name" value="Pept_M10A"/>
</dbReference>
<dbReference type="EMBL" id="CM031811">
    <property type="protein sequence ID" value="KAG6660141.1"/>
    <property type="molecule type" value="Genomic_DNA"/>
</dbReference>
<feature type="signal peptide" evidence="6">
    <location>
        <begin position="1"/>
        <end position="28"/>
    </location>
</feature>
<dbReference type="InterPro" id="IPR002477">
    <property type="entry name" value="Peptidoglycan-bd-like"/>
</dbReference>
<gene>
    <name evidence="8" type="ORF">CIPAW_03G084800</name>
</gene>
<organism evidence="8 9">
    <name type="scientific">Carya illinoinensis</name>
    <name type="common">Pecan</name>
    <dbReference type="NCBI Taxonomy" id="32201"/>
    <lineage>
        <taxon>Eukaryota</taxon>
        <taxon>Viridiplantae</taxon>
        <taxon>Streptophyta</taxon>
        <taxon>Embryophyta</taxon>
        <taxon>Tracheophyta</taxon>
        <taxon>Spermatophyta</taxon>
        <taxon>Magnoliopsida</taxon>
        <taxon>eudicotyledons</taxon>
        <taxon>Gunneridae</taxon>
        <taxon>Pentapetalae</taxon>
        <taxon>rosids</taxon>
        <taxon>fabids</taxon>
        <taxon>Fagales</taxon>
        <taxon>Juglandaceae</taxon>
        <taxon>Carya</taxon>
    </lineage>
</organism>
<evidence type="ECO:0000256" key="3">
    <source>
        <dbReference type="ARBA" id="ARBA00022723"/>
    </source>
</evidence>
<keyword evidence="4" id="KW-0378">Hydrolase</keyword>
<evidence type="ECO:0000313" key="8">
    <source>
        <dbReference type="EMBL" id="KAG6660141.1"/>
    </source>
</evidence>